<dbReference type="AlphaFoldDB" id="A0A1X7LK18"/>
<organism evidence="9 10">
    <name type="scientific">Paraburkholderia susongensis</name>
    <dbReference type="NCBI Taxonomy" id="1515439"/>
    <lineage>
        <taxon>Bacteria</taxon>
        <taxon>Pseudomonadati</taxon>
        <taxon>Pseudomonadota</taxon>
        <taxon>Betaproteobacteria</taxon>
        <taxon>Burkholderiales</taxon>
        <taxon>Burkholderiaceae</taxon>
        <taxon>Paraburkholderia</taxon>
    </lineage>
</organism>
<dbReference type="CDD" id="cd03257">
    <property type="entry name" value="ABC_NikE_OppD_transporters"/>
    <property type="match status" value="1"/>
</dbReference>
<dbReference type="InterPro" id="IPR003439">
    <property type="entry name" value="ABC_transporter-like_ATP-bd"/>
</dbReference>
<dbReference type="InterPro" id="IPR003593">
    <property type="entry name" value="AAA+_ATPase"/>
</dbReference>
<evidence type="ECO:0000313" key="10">
    <source>
        <dbReference type="Proteomes" id="UP000193228"/>
    </source>
</evidence>
<dbReference type="Pfam" id="PF00005">
    <property type="entry name" value="ABC_tran"/>
    <property type="match status" value="1"/>
</dbReference>
<accession>A0A1X7LK18</accession>
<evidence type="ECO:0000259" key="8">
    <source>
        <dbReference type="PROSITE" id="PS50893"/>
    </source>
</evidence>
<dbReference type="Proteomes" id="UP000193228">
    <property type="component" value="Unassembled WGS sequence"/>
</dbReference>
<evidence type="ECO:0000313" key="9">
    <source>
        <dbReference type="EMBL" id="SMG54010.1"/>
    </source>
</evidence>
<evidence type="ECO:0000256" key="2">
    <source>
        <dbReference type="ARBA" id="ARBA00022448"/>
    </source>
</evidence>
<keyword evidence="4" id="KW-0997">Cell inner membrane</keyword>
<gene>
    <name evidence="9" type="ORF">SAMN06265784_106295</name>
</gene>
<evidence type="ECO:0000256" key="1">
    <source>
        <dbReference type="ARBA" id="ARBA00005417"/>
    </source>
</evidence>
<dbReference type="RefSeq" id="WP_085486321.1">
    <property type="nucleotide sequence ID" value="NZ_FXAT01000006.1"/>
</dbReference>
<dbReference type="InterPro" id="IPR013563">
    <property type="entry name" value="Oligopep_ABC_C"/>
</dbReference>
<dbReference type="PANTHER" id="PTHR43776">
    <property type="entry name" value="TRANSPORT ATP-BINDING PROTEIN"/>
    <property type="match status" value="1"/>
</dbReference>
<evidence type="ECO:0000256" key="6">
    <source>
        <dbReference type="ARBA" id="ARBA00022840"/>
    </source>
</evidence>
<dbReference type="STRING" id="1515439.SAMN06265784_106295"/>
<evidence type="ECO:0000256" key="3">
    <source>
        <dbReference type="ARBA" id="ARBA00022475"/>
    </source>
</evidence>
<protein>
    <submittedName>
        <fullName evidence="9">Oligopeptide transport system ATP-binding protein</fullName>
    </submittedName>
</protein>
<dbReference type="FunFam" id="3.40.50.300:FF:000016">
    <property type="entry name" value="Oligopeptide ABC transporter ATP-binding component"/>
    <property type="match status" value="1"/>
</dbReference>
<evidence type="ECO:0000256" key="4">
    <source>
        <dbReference type="ARBA" id="ARBA00022519"/>
    </source>
</evidence>
<reference evidence="10" key="1">
    <citation type="submission" date="2017-04" db="EMBL/GenBank/DDBJ databases">
        <authorList>
            <person name="Varghese N."/>
            <person name="Submissions S."/>
        </authorList>
    </citation>
    <scope>NUCLEOTIDE SEQUENCE [LARGE SCALE GENOMIC DNA]</scope>
    <source>
        <strain evidence="10">LMG 29540</strain>
    </source>
</reference>
<proteinExistence type="inferred from homology"/>
<dbReference type="PROSITE" id="PS00211">
    <property type="entry name" value="ABC_TRANSPORTER_1"/>
    <property type="match status" value="1"/>
</dbReference>
<dbReference type="PROSITE" id="PS50893">
    <property type="entry name" value="ABC_TRANSPORTER_2"/>
    <property type="match status" value="1"/>
</dbReference>
<keyword evidence="6 9" id="KW-0067">ATP-binding</keyword>
<dbReference type="SUPFAM" id="SSF52540">
    <property type="entry name" value="P-loop containing nucleoside triphosphate hydrolases"/>
    <property type="match status" value="1"/>
</dbReference>
<evidence type="ECO:0000256" key="5">
    <source>
        <dbReference type="ARBA" id="ARBA00022741"/>
    </source>
</evidence>
<dbReference type="GO" id="GO:0055085">
    <property type="term" value="P:transmembrane transport"/>
    <property type="evidence" value="ECO:0007669"/>
    <property type="project" value="UniProtKB-ARBA"/>
</dbReference>
<dbReference type="OrthoDB" id="9802772at2"/>
<dbReference type="InterPro" id="IPR027417">
    <property type="entry name" value="P-loop_NTPase"/>
</dbReference>
<dbReference type="Gene3D" id="3.40.50.300">
    <property type="entry name" value="P-loop containing nucleotide triphosphate hydrolases"/>
    <property type="match status" value="1"/>
</dbReference>
<dbReference type="NCBIfam" id="TIGR01727">
    <property type="entry name" value="oligo_HPY"/>
    <property type="match status" value="1"/>
</dbReference>
<dbReference type="SMART" id="SM00382">
    <property type="entry name" value="AAA"/>
    <property type="match status" value="1"/>
</dbReference>
<dbReference type="GO" id="GO:0005524">
    <property type="term" value="F:ATP binding"/>
    <property type="evidence" value="ECO:0007669"/>
    <property type="project" value="UniProtKB-KW"/>
</dbReference>
<name>A0A1X7LK18_9BURK</name>
<evidence type="ECO:0000256" key="7">
    <source>
        <dbReference type="SAM" id="MobiDB-lite"/>
    </source>
</evidence>
<keyword evidence="3" id="KW-1003">Cell membrane</keyword>
<keyword evidence="5" id="KW-0547">Nucleotide-binding</keyword>
<dbReference type="GO" id="GO:0016887">
    <property type="term" value="F:ATP hydrolysis activity"/>
    <property type="evidence" value="ECO:0007669"/>
    <property type="project" value="InterPro"/>
</dbReference>
<keyword evidence="10" id="KW-1185">Reference proteome</keyword>
<feature type="region of interest" description="Disordered" evidence="7">
    <location>
        <begin position="269"/>
        <end position="295"/>
    </location>
</feature>
<dbReference type="EMBL" id="FXAT01000006">
    <property type="protein sequence ID" value="SMG54010.1"/>
    <property type="molecule type" value="Genomic_DNA"/>
</dbReference>
<dbReference type="PANTHER" id="PTHR43776:SF7">
    <property type="entry name" value="D,D-DIPEPTIDE TRANSPORT ATP-BINDING PROTEIN DDPF-RELATED"/>
    <property type="match status" value="1"/>
</dbReference>
<sequence>MTTSFPSSNAATLAPLLECRDISVTFRQPRTARDLLSARKPLKLHALRNVSLAVKPGEILGVVGESGCGKSTLGRTIAGLQTPDSGELRWEGRALAAGGDRKARARNIQMVFQDPYASLNPRMTLGQMLDEVLLVHGLAANAAERRERVDELLLMVGLAPQLKERMPHAISGGQRQRVSIARALAVEPRLLIADEPVSALDASVQAQIINLLEDLRAKLGIAILFVAHDLNVVRHISDRVTVMYLGEVLESARADALFEAPRHPYTHGLLEAIPLPDPKQRKRAPGVTGELPDPLHPPTGCSFSSRCPQAVDACKAARPTLEAGAEHSEHGGLHEVRCIQPLSSTGAALAPVHLHRPS</sequence>
<dbReference type="InterPro" id="IPR017871">
    <property type="entry name" value="ABC_transporter-like_CS"/>
</dbReference>
<dbReference type="GO" id="GO:0015833">
    <property type="term" value="P:peptide transport"/>
    <property type="evidence" value="ECO:0007669"/>
    <property type="project" value="InterPro"/>
</dbReference>
<keyword evidence="4" id="KW-0472">Membrane</keyword>
<dbReference type="Pfam" id="PF08352">
    <property type="entry name" value="oligo_HPY"/>
    <property type="match status" value="1"/>
</dbReference>
<dbReference type="InterPro" id="IPR050319">
    <property type="entry name" value="ABC_transp_ATP-bind"/>
</dbReference>
<feature type="domain" description="ABC transporter" evidence="8">
    <location>
        <begin position="17"/>
        <end position="270"/>
    </location>
</feature>
<keyword evidence="2" id="KW-0813">Transport</keyword>
<comment type="similarity">
    <text evidence="1">Belongs to the ABC transporter superfamily.</text>
</comment>